<gene>
    <name evidence="1" type="ORF">ONB1V03_LOCUS12334</name>
</gene>
<keyword evidence="2" id="KW-1185">Reference proteome</keyword>
<organism evidence="1">
    <name type="scientific">Oppiella nova</name>
    <dbReference type="NCBI Taxonomy" id="334625"/>
    <lineage>
        <taxon>Eukaryota</taxon>
        <taxon>Metazoa</taxon>
        <taxon>Ecdysozoa</taxon>
        <taxon>Arthropoda</taxon>
        <taxon>Chelicerata</taxon>
        <taxon>Arachnida</taxon>
        <taxon>Acari</taxon>
        <taxon>Acariformes</taxon>
        <taxon>Sarcoptiformes</taxon>
        <taxon>Oribatida</taxon>
        <taxon>Brachypylina</taxon>
        <taxon>Oppioidea</taxon>
        <taxon>Oppiidae</taxon>
        <taxon>Oppiella</taxon>
    </lineage>
</organism>
<evidence type="ECO:0000313" key="2">
    <source>
        <dbReference type="Proteomes" id="UP000728032"/>
    </source>
</evidence>
<accession>A0A7R9QRM3</accession>
<dbReference type="Proteomes" id="UP000728032">
    <property type="component" value="Unassembled WGS sequence"/>
</dbReference>
<evidence type="ECO:0000313" key="1">
    <source>
        <dbReference type="EMBL" id="CAD7655691.1"/>
    </source>
</evidence>
<dbReference type="EMBL" id="OC924709">
    <property type="protein sequence ID" value="CAD7655691.1"/>
    <property type="molecule type" value="Genomic_DNA"/>
</dbReference>
<sequence length="58" mass="6941">MSIKFRGLVDEHLVRKDENGYSLDHMLVSDTSRSLIEELDREVELKNRIRKAKQLHKY</sequence>
<dbReference type="OrthoDB" id="6529494at2759"/>
<dbReference type="EMBL" id="CAJPVJ010009884">
    <property type="protein sequence ID" value="CAG2172878.1"/>
    <property type="molecule type" value="Genomic_DNA"/>
</dbReference>
<protein>
    <submittedName>
        <fullName evidence="1">Uncharacterized protein</fullName>
    </submittedName>
</protein>
<reference evidence="1" key="1">
    <citation type="submission" date="2020-11" db="EMBL/GenBank/DDBJ databases">
        <authorList>
            <person name="Tran Van P."/>
        </authorList>
    </citation>
    <scope>NUCLEOTIDE SEQUENCE</scope>
</reference>
<proteinExistence type="predicted"/>
<name>A0A7R9QRM3_9ACAR</name>
<dbReference type="AlphaFoldDB" id="A0A7R9QRM3"/>
<feature type="non-terminal residue" evidence="1">
    <location>
        <position position="1"/>
    </location>
</feature>